<feature type="transmembrane region" description="Helical" evidence="5">
    <location>
        <begin position="213"/>
        <end position="234"/>
    </location>
</feature>
<feature type="transmembrane region" description="Helical" evidence="5">
    <location>
        <begin position="12"/>
        <end position="34"/>
    </location>
</feature>
<sequence length="474" mass="51906">MTLFTQEDAKRSIALFCCLYGVGALGMPGNFAMVGYGLGIAIMVLTCAFNMYASWCMSKVLLIAPKYVKTFGDIGEWSMGIVGRYLANVSQLIVRIVIPIIFLVLGGSILCTGVWIVFMALALLPICLYPTLKEGTGVIFTGAICALVADIIALVVLVHNIGLQNDGLLAPSTNLTFDQFATSASNMGLVFGAGTVIPALHREHSDPVRFPRIIIFTYALALICSLVMGLVAYSKIGCQVPGGPFGYLVLVIATPYLGFISDRGTVIIAMIAMLMHNMIAFTVVIFPSFYILERRILGRHPIVIDNSNNYNDLETPEAERAQRKSEARVSIMEPIEFPSHETAADYNGPGVYLKVSILRTFVVAVAAALAHIGQRDLEKIANFAGASMILLCCLLLPVAFHAKVFWKNMATIHKAWAILVFIIGLFVAVEGSILTGKILFRYDKPMPQFPYCNATYEDYVFTNRTYYMTAVIKH</sequence>
<proteinExistence type="predicted"/>
<evidence type="ECO:0000256" key="5">
    <source>
        <dbReference type="SAM" id="Phobius"/>
    </source>
</evidence>
<evidence type="ECO:0000256" key="2">
    <source>
        <dbReference type="ARBA" id="ARBA00022692"/>
    </source>
</evidence>
<feature type="transmembrane region" description="Helical" evidence="5">
    <location>
        <begin position="139"/>
        <end position="161"/>
    </location>
</feature>
<feature type="transmembrane region" description="Helical" evidence="5">
    <location>
        <begin position="351"/>
        <end position="373"/>
    </location>
</feature>
<dbReference type="AlphaFoldDB" id="A0A1V9ZHH1"/>
<accession>A0A1V9ZHH1</accession>
<evidence type="ECO:0000259" key="6">
    <source>
        <dbReference type="Pfam" id="PF01490"/>
    </source>
</evidence>
<dbReference type="Pfam" id="PF01490">
    <property type="entry name" value="Aa_trans"/>
    <property type="match status" value="1"/>
</dbReference>
<feature type="transmembrane region" description="Helical" evidence="5">
    <location>
        <begin position="181"/>
        <end position="201"/>
    </location>
</feature>
<feature type="transmembrane region" description="Helical" evidence="5">
    <location>
        <begin position="380"/>
        <end position="400"/>
    </location>
</feature>
<keyword evidence="2 5" id="KW-0812">Transmembrane</keyword>
<evidence type="ECO:0000256" key="4">
    <source>
        <dbReference type="ARBA" id="ARBA00023136"/>
    </source>
</evidence>
<protein>
    <submittedName>
        <fullName evidence="7">Amino Acid/Auxin Permease (AAAP) Family</fullName>
    </submittedName>
</protein>
<evidence type="ECO:0000313" key="8">
    <source>
        <dbReference type="Proteomes" id="UP000243579"/>
    </source>
</evidence>
<feature type="transmembrane region" description="Helical" evidence="5">
    <location>
        <begin position="240"/>
        <end position="259"/>
    </location>
</feature>
<dbReference type="OrthoDB" id="40134at2759"/>
<feature type="transmembrane region" description="Helical" evidence="5">
    <location>
        <begin position="266"/>
        <end position="292"/>
    </location>
</feature>
<organism evidence="7 8">
    <name type="scientific">Achlya hypogyna</name>
    <name type="common">Oomycete</name>
    <name type="synonym">Protoachlya hypogyna</name>
    <dbReference type="NCBI Taxonomy" id="1202772"/>
    <lineage>
        <taxon>Eukaryota</taxon>
        <taxon>Sar</taxon>
        <taxon>Stramenopiles</taxon>
        <taxon>Oomycota</taxon>
        <taxon>Saprolegniomycetes</taxon>
        <taxon>Saprolegniales</taxon>
        <taxon>Achlyaceae</taxon>
        <taxon>Achlya</taxon>
    </lineage>
</organism>
<evidence type="ECO:0000256" key="1">
    <source>
        <dbReference type="ARBA" id="ARBA00004141"/>
    </source>
</evidence>
<dbReference type="InterPro" id="IPR013057">
    <property type="entry name" value="AA_transpt_TM"/>
</dbReference>
<keyword evidence="3 5" id="KW-1133">Transmembrane helix</keyword>
<dbReference type="GO" id="GO:0005774">
    <property type="term" value="C:vacuolar membrane"/>
    <property type="evidence" value="ECO:0007669"/>
    <property type="project" value="TreeGrafter"/>
</dbReference>
<dbReference type="EMBL" id="JNBR01000108">
    <property type="protein sequence ID" value="OQR97438.1"/>
    <property type="molecule type" value="Genomic_DNA"/>
</dbReference>
<dbReference type="Proteomes" id="UP000243579">
    <property type="component" value="Unassembled WGS sequence"/>
</dbReference>
<dbReference type="PANTHER" id="PTHR22950">
    <property type="entry name" value="AMINO ACID TRANSPORTER"/>
    <property type="match status" value="1"/>
</dbReference>
<reference evidence="7 8" key="1">
    <citation type="journal article" date="2014" name="Genome Biol. Evol.">
        <title>The secreted proteins of Achlya hypogyna and Thraustotheca clavata identify the ancestral oomycete secretome and reveal gene acquisitions by horizontal gene transfer.</title>
        <authorList>
            <person name="Misner I."/>
            <person name="Blouin N."/>
            <person name="Leonard G."/>
            <person name="Richards T.A."/>
            <person name="Lane C.E."/>
        </authorList>
    </citation>
    <scope>NUCLEOTIDE SEQUENCE [LARGE SCALE GENOMIC DNA]</scope>
    <source>
        <strain evidence="7 8">ATCC 48635</strain>
    </source>
</reference>
<keyword evidence="8" id="KW-1185">Reference proteome</keyword>
<comment type="subcellular location">
    <subcellularLocation>
        <location evidence="1">Membrane</location>
        <topology evidence="1">Multi-pass membrane protein</topology>
    </subcellularLocation>
</comment>
<dbReference type="STRING" id="1202772.A0A1V9ZHH1"/>
<feature type="domain" description="Amino acid transporter transmembrane" evidence="6">
    <location>
        <begin position="15"/>
        <end position="432"/>
    </location>
</feature>
<feature type="transmembrane region" description="Helical" evidence="5">
    <location>
        <begin position="415"/>
        <end position="440"/>
    </location>
</feature>
<evidence type="ECO:0000256" key="3">
    <source>
        <dbReference type="ARBA" id="ARBA00022989"/>
    </source>
</evidence>
<evidence type="ECO:0000313" key="7">
    <source>
        <dbReference type="EMBL" id="OQR97438.1"/>
    </source>
</evidence>
<dbReference type="PANTHER" id="PTHR22950:SF349">
    <property type="entry name" value="AMINO ACID TRANSPORTER TRANSMEMBRANE DOMAIN-CONTAINING PROTEIN"/>
    <property type="match status" value="1"/>
</dbReference>
<gene>
    <name evidence="7" type="ORF">ACHHYP_11564</name>
</gene>
<name>A0A1V9ZHH1_ACHHY</name>
<feature type="transmembrane region" description="Helical" evidence="5">
    <location>
        <begin position="40"/>
        <end position="64"/>
    </location>
</feature>
<keyword evidence="4 5" id="KW-0472">Membrane</keyword>
<dbReference type="GO" id="GO:0015179">
    <property type="term" value="F:L-amino acid transmembrane transporter activity"/>
    <property type="evidence" value="ECO:0007669"/>
    <property type="project" value="TreeGrafter"/>
</dbReference>
<comment type="caution">
    <text evidence="7">The sequence shown here is derived from an EMBL/GenBank/DDBJ whole genome shotgun (WGS) entry which is preliminary data.</text>
</comment>